<organism evidence="1 2">
    <name type="scientific">Paenibacillus residui</name>
    <dbReference type="NCBI Taxonomy" id="629724"/>
    <lineage>
        <taxon>Bacteria</taxon>
        <taxon>Bacillati</taxon>
        <taxon>Bacillota</taxon>
        <taxon>Bacilli</taxon>
        <taxon>Bacillales</taxon>
        <taxon>Paenibacillaceae</taxon>
        <taxon>Paenibacillus</taxon>
    </lineage>
</organism>
<dbReference type="CDD" id="cd07067">
    <property type="entry name" value="HP_PGM_like"/>
    <property type="match status" value="1"/>
</dbReference>
<dbReference type="GO" id="GO:0016787">
    <property type="term" value="F:hydrolase activity"/>
    <property type="evidence" value="ECO:0007669"/>
    <property type="project" value="UniProtKB-KW"/>
</dbReference>
<comment type="caution">
    <text evidence="1">The sequence shown here is derived from an EMBL/GenBank/DDBJ whole genome shotgun (WGS) entry which is preliminary data.</text>
</comment>
<dbReference type="InterPro" id="IPR013078">
    <property type="entry name" value="His_Pase_superF_clade-1"/>
</dbReference>
<dbReference type="SUPFAM" id="SSF53254">
    <property type="entry name" value="Phosphoglycerate mutase-like"/>
    <property type="match status" value="1"/>
</dbReference>
<dbReference type="Gene3D" id="3.40.50.1240">
    <property type="entry name" value="Phosphoglycerate mutase-like"/>
    <property type="match status" value="1"/>
</dbReference>
<dbReference type="InterPro" id="IPR050275">
    <property type="entry name" value="PGM_Phosphatase"/>
</dbReference>
<keyword evidence="1" id="KW-0378">Hydrolase</keyword>
<dbReference type="Proteomes" id="UP001597120">
    <property type="component" value="Unassembled WGS sequence"/>
</dbReference>
<reference evidence="2" key="1">
    <citation type="journal article" date="2019" name="Int. J. Syst. Evol. Microbiol.">
        <title>The Global Catalogue of Microorganisms (GCM) 10K type strain sequencing project: providing services to taxonomists for standard genome sequencing and annotation.</title>
        <authorList>
            <consortium name="The Broad Institute Genomics Platform"/>
            <consortium name="The Broad Institute Genome Sequencing Center for Infectious Disease"/>
            <person name="Wu L."/>
            <person name="Ma J."/>
        </authorList>
    </citation>
    <scope>NUCLEOTIDE SEQUENCE [LARGE SCALE GENOMIC DNA]</scope>
    <source>
        <strain evidence="2">CCUG 57263</strain>
    </source>
</reference>
<dbReference type="Pfam" id="PF00300">
    <property type="entry name" value="His_Phos_1"/>
    <property type="match status" value="1"/>
</dbReference>
<evidence type="ECO:0000313" key="1">
    <source>
        <dbReference type="EMBL" id="MFD0869613.1"/>
    </source>
</evidence>
<proteinExistence type="predicted"/>
<dbReference type="EMBL" id="JBHTIU010000032">
    <property type="protein sequence ID" value="MFD0869613.1"/>
    <property type="molecule type" value="Genomic_DNA"/>
</dbReference>
<protein>
    <submittedName>
        <fullName evidence="1">Histidine phosphatase family protein</fullName>
        <ecNumber evidence="1">3.1.3.-</ecNumber>
    </submittedName>
</protein>
<dbReference type="RefSeq" id="WP_379288051.1">
    <property type="nucleotide sequence ID" value="NZ_JBHTIU010000032.1"/>
</dbReference>
<dbReference type="PANTHER" id="PTHR48100">
    <property type="entry name" value="BROAD-SPECIFICITY PHOSPHATASE YOR283W-RELATED"/>
    <property type="match status" value="1"/>
</dbReference>
<evidence type="ECO:0000313" key="2">
    <source>
        <dbReference type="Proteomes" id="UP001597120"/>
    </source>
</evidence>
<dbReference type="InterPro" id="IPR029033">
    <property type="entry name" value="His_PPase_superfam"/>
</dbReference>
<accession>A0ABW3DBC3</accession>
<gene>
    <name evidence="1" type="ORF">ACFQ03_10660</name>
</gene>
<dbReference type="PANTHER" id="PTHR48100:SF1">
    <property type="entry name" value="HISTIDINE PHOSPHATASE FAMILY PROTEIN-RELATED"/>
    <property type="match status" value="1"/>
</dbReference>
<sequence length="192" mass="21848">MMTRIGFIRHGETVWNAERRAQGQSDIPLNDRGRRQARYLAERLRTEPWDCLFSSDLSRAKETADIVAEAIGVPVRTDPRLREMHKGEIEGTTPEERIARWGEQWEKLPLGIEEEHSIVGRGTSFLSELIESARGKNILAVSHGALIGLTVRSLIPHVNVDVHFHNTSITIVRYDGSKWDCELFNCAKHVQQ</sequence>
<keyword evidence="2" id="KW-1185">Reference proteome</keyword>
<dbReference type="EC" id="3.1.3.-" evidence="1"/>
<name>A0ABW3DBC3_9BACL</name>
<dbReference type="SMART" id="SM00855">
    <property type="entry name" value="PGAM"/>
    <property type="match status" value="1"/>
</dbReference>